<evidence type="ECO:0000256" key="5">
    <source>
        <dbReference type="ARBA" id="ARBA00022970"/>
    </source>
</evidence>
<dbReference type="STRING" id="679926.Mpet_0405"/>
<dbReference type="InterPro" id="IPR043429">
    <property type="entry name" value="ArtM/GltK/GlnP/TcyL/YhdX-like"/>
</dbReference>
<feature type="transmembrane region" description="Helical" evidence="8">
    <location>
        <begin position="192"/>
        <end position="209"/>
    </location>
</feature>
<evidence type="ECO:0000256" key="7">
    <source>
        <dbReference type="ARBA" id="ARBA00023136"/>
    </source>
</evidence>
<evidence type="ECO:0000313" key="10">
    <source>
        <dbReference type="EMBL" id="ADN35179.1"/>
    </source>
</evidence>
<keyword evidence="2 8" id="KW-0813">Transport</keyword>
<dbReference type="InterPro" id="IPR000515">
    <property type="entry name" value="MetI-like"/>
</dbReference>
<evidence type="ECO:0000256" key="6">
    <source>
        <dbReference type="ARBA" id="ARBA00022989"/>
    </source>
</evidence>
<dbReference type="GO" id="GO:0043190">
    <property type="term" value="C:ATP-binding cassette (ABC) transporter complex"/>
    <property type="evidence" value="ECO:0007669"/>
    <property type="project" value="InterPro"/>
</dbReference>
<keyword evidence="4 8" id="KW-0812">Transmembrane</keyword>
<dbReference type="GeneID" id="9742852"/>
<dbReference type="Gene3D" id="1.10.3720.10">
    <property type="entry name" value="MetI-like"/>
    <property type="match status" value="1"/>
</dbReference>
<dbReference type="PROSITE" id="PS50928">
    <property type="entry name" value="ABC_TM1"/>
    <property type="match status" value="1"/>
</dbReference>
<dbReference type="OrthoDB" id="60458at2157"/>
<keyword evidence="11" id="KW-1185">Reference proteome</keyword>
<dbReference type="RefSeq" id="WP_013328357.1">
    <property type="nucleotide sequence ID" value="NC_014507.1"/>
</dbReference>
<proteinExistence type="inferred from homology"/>
<accession>E1RGG8</accession>
<evidence type="ECO:0000256" key="8">
    <source>
        <dbReference type="RuleBase" id="RU363032"/>
    </source>
</evidence>
<keyword evidence="5" id="KW-0029">Amino-acid transport</keyword>
<feature type="domain" description="ABC transmembrane type-1" evidence="9">
    <location>
        <begin position="18"/>
        <end position="209"/>
    </location>
</feature>
<dbReference type="KEGG" id="mpi:Mpet_0405"/>
<dbReference type="SUPFAM" id="SSF161098">
    <property type="entry name" value="MetI-like"/>
    <property type="match status" value="1"/>
</dbReference>
<dbReference type="PANTHER" id="PTHR30614:SF0">
    <property type="entry name" value="L-CYSTINE TRANSPORT SYSTEM PERMEASE PROTEIN TCYL"/>
    <property type="match status" value="1"/>
</dbReference>
<dbReference type="EMBL" id="CP002117">
    <property type="protein sequence ID" value="ADN35179.1"/>
    <property type="molecule type" value="Genomic_DNA"/>
</dbReference>
<keyword evidence="6 8" id="KW-1133">Transmembrane helix</keyword>
<dbReference type="PANTHER" id="PTHR30614">
    <property type="entry name" value="MEMBRANE COMPONENT OF AMINO ACID ABC TRANSPORTER"/>
    <property type="match status" value="1"/>
</dbReference>
<comment type="subcellular location">
    <subcellularLocation>
        <location evidence="1 8">Cell membrane</location>
        <topology evidence="1 8">Multi-pass membrane protein</topology>
    </subcellularLocation>
</comment>
<keyword evidence="7 8" id="KW-0472">Membrane</keyword>
<evidence type="ECO:0000256" key="1">
    <source>
        <dbReference type="ARBA" id="ARBA00004651"/>
    </source>
</evidence>
<dbReference type="NCBIfam" id="TIGR01726">
    <property type="entry name" value="HEQRo_perm_3TM"/>
    <property type="match status" value="1"/>
</dbReference>
<feature type="transmembrane region" description="Helical" evidence="8">
    <location>
        <begin position="12"/>
        <end position="37"/>
    </location>
</feature>
<name>E1RGG8_METP4</name>
<dbReference type="InterPro" id="IPR035906">
    <property type="entry name" value="MetI-like_sf"/>
</dbReference>
<evidence type="ECO:0000313" key="11">
    <source>
        <dbReference type="Proteomes" id="UP000006565"/>
    </source>
</evidence>
<dbReference type="AlphaFoldDB" id="E1RGG8"/>
<dbReference type="GO" id="GO:0006865">
    <property type="term" value="P:amino acid transport"/>
    <property type="evidence" value="ECO:0007669"/>
    <property type="project" value="UniProtKB-KW"/>
</dbReference>
<evidence type="ECO:0000259" key="9">
    <source>
        <dbReference type="PROSITE" id="PS50928"/>
    </source>
</evidence>
<evidence type="ECO:0000256" key="3">
    <source>
        <dbReference type="ARBA" id="ARBA00022475"/>
    </source>
</evidence>
<dbReference type="eggNOG" id="arCOG01798">
    <property type="taxonomic scope" value="Archaea"/>
</dbReference>
<feature type="transmembrane region" description="Helical" evidence="8">
    <location>
        <begin position="92"/>
        <end position="109"/>
    </location>
</feature>
<sequence length="236" mass="25641">MDLISILIDWAPYLLTGIFVTLGLTAAGLGLGVIIGLPMAIGQVYSTGIRWVDKIMKAFIAVFVWFFRGLPILVLLFLFYFGIFPLMGMGDLAPFFVGAIVLGLRGAAYQSQIFRGAIQSISEGQMTAARSLGMTKLSAIKNVILPQSFRIALPGWSNEYPNILTDSAVCYAIGVAELLTRSSQIASQTYEYTIYLVCAVLFIILNYAGTKGLLILENRIAIPGFSGSGDEKQVFL</sequence>
<dbReference type="GO" id="GO:0022857">
    <property type="term" value="F:transmembrane transporter activity"/>
    <property type="evidence" value="ECO:0007669"/>
    <property type="project" value="InterPro"/>
</dbReference>
<evidence type="ECO:0000256" key="4">
    <source>
        <dbReference type="ARBA" id="ARBA00022692"/>
    </source>
</evidence>
<dbReference type="CDD" id="cd06261">
    <property type="entry name" value="TM_PBP2"/>
    <property type="match status" value="1"/>
</dbReference>
<gene>
    <name evidence="10" type="ordered locus">Mpet_0405</name>
</gene>
<dbReference type="InterPro" id="IPR010065">
    <property type="entry name" value="AA_ABC_transptr_permease_3TM"/>
</dbReference>
<dbReference type="HOGENOM" id="CLU_019602_1_0_2"/>
<evidence type="ECO:0000256" key="2">
    <source>
        <dbReference type="ARBA" id="ARBA00022448"/>
    </source>
</evidence>
<protein>
    <submittedName>
        <fullName evidence="10">Polar amino acid ABC transporter, inner membrane subunit</fullName>
    </submittedName>
</protein>
<feature type="transmembrane region" description="Helical" evidence="8">
    <location>
        <begin position="58"/>
        <end position="80"/>
    </location>
</feature>
<dbReference type="Proteomes" id="UP000006565">
    <property type="component" value="Chromosome"/>
</dbReference>
<comment type="similarity">
    <text evidence="8">Belongs to the binding-protein-dependent transport system permease family.</text>
</comment>
<keyword evidence="3" id="KW-1003">Cell membrane</keyword>
<reference evidence="10 11" key="1">
    <citation type="journal article" date="2010" name="Stand. Genomic Sci.">
        <title>Complete genome sequence of Methanoplanus petrolearius type strain (SEBR 4847).</title>
        <authorList>
            <person name="Brambilla E."/>
            <person name="Djao O.D."/>
            <person name="Daligault H."/>
            <person name="Lapidus A."/>
            <person name="Lucas S."/>
            <person name="Hammon N."/>
            <person name="Nolan M."/>
            <person name="Tice H."/>
            <person name="Cheng J.F."/>
            <person name="Han C."/>
            <person name="Tapia R."/>
            <person name="Goodwin L."/>
            <person name="Pitluck S."/>
            <person name="Liolios K."/>
            <person name="Ivanova N."/>
            <person name="Mavromatis K."/>
            <person name="Mikhailova N."/>
            <person name="Pati A."/>
            <person name="Chen A."/>
            <person name="Palaniappan K."/>
            <person name="Land M."/>
            <person name="Hauser L."/>
            <person name="Chang Y.J."/>
            <person name="Jeffries C.D."/>
            <person name="Rohde M."/>
            <person name="Spring S."/>
            <person name="Sikorski J."/>
            <person name="Goker M."/>
            <person name="Woyke T."/>
            <person name="Bristow J."/>
            <person name="Eisen J.A."/>
            <person name="Markowitz V."/>
            <person name="Hugenholtz P."/>
            <person name="Kyrpides N.C."/>
            <person name="Klenk H.P."/>
        </authorList>
    </citation>
    <scope>NUCLEOTIDE SEQUENCE [LARGE SCALE GENOMIC DNA]</scope>
    <source>
        <strain evidence="11">DSM 11571 / OCM 486 / SEBR 4847</strain>
    </source>
</reference>
<organism evidence="10 11">
    <name type="scientific">Methanolacinia petrolearia (strain DSM 11571 / OCM 486 / SEBR 4847)</name>
    <name type="common">Methanoplanus petrolearius</name>
    <dbReference type="NCBI Taxonomy" id="679926"/>
    <lineage>
        <taxon>Archaea</taxon>
        <taxon>Methanobacteriati</taxon>
        <taxon>Methanobacteriota</taxon>
        <taxon>Stenosarchaea group</taxon>
        <taxon>Methanomicrobia</taxon>
        <taxon>Methanomicrobiales</taxon>
        <taxon>Methanomicrobiaceae</taxon>
        <taxon>Methanolacinia</taxon>
    </lineage>
</organism>
<dbReference type="Pfam" id="PF00528">
    <property type="entry name" value="BPD_transp_1"/>
    <property type="match status" value="1"/>
</dbReference>